<evidence type="ECO:0000256" key="2">
    <source>
        <dbReference type="ARBA" id="ARBA00004448"/>
    </source>
</evidence>
<evidence type="ECO:0000256" key="1">
    <source>
        <dbReference type="ARBA" id="ARBA00002812"/>
    </source>
</evidence>
<keyword evidence="4" id="KW-0812">Transmembrane</keyword>
<evidence type="ECO:0000256" key="6">
    <source>
        <dbReference type="ARBA" id="ARBA00022989"/>
    </source>
</evidence>
<gene>
    <name evidence="9" type="ORF">NTEN_LOCUS6248</name>
</gene>
<evidence type="ECO:0000256" key="7">
    <source>
        <dbReference type="ARBA" id="ARBA00023128"/>
    </source>
</evidence>
<evidence type="ECO:0000256" key="8">
    <source>
        <dbReference type="ARBA" id="ARBA00023136"/>
    </source>
</evidence>
<evidence type="ECO:0000256" key="4">
    <source>
        <dbReference type="ARBA" id="ARBA00022692"/>
    </source>
</evidence>
<dbReference type="Pfam" id="PF14972">
    <property type="entry name" value="Mito_morph_reg"/>
    <property type="match status" value="1"/>
</dbReference>
<reference evidence="9 10" key="1">
    <citation type="submission" date="2020-02" db="EMBL/GenBank/DDBJ databases">
        <authorList>
            <person name="Ferguson B K."/>
        </authorList>
    </citation>
    <scope>NUCLEOTIDE SEQUENCE [LARGE SCALE GENOMIC DNA]</scope>
</reference>
<feature type="non-terminal residue" evidence="9">
    <location>
        <position position="99"/>
    </location>
</feature>
<dbReference type="GO" id="GO:0005743">
    <property type="term" value="C:mitochondrial inner membrane"/>
    <property type="evidence" value="ECO:0007669"/>
    <property type="project" value="UniProtKB-SubCell"/>
</dbReference>
<keyword evidence="8" id="KW-0472">Membrane</keyword>
<dbReference type="EMBL" id="CADCXU010009163">
    <property type="protein sequence ID" value="CAB0000122.1"/>
    <property type="molecule type" value="Genomic_DNA"/>
</dbReference>
<dbReference type="PANTHER" id="PTHR15099">
    <property type="entry name" value="PROTEIN PM1"/>
    <property type="match status" value="1"/>
</dbReference>
<protein>
    <submittedName>
        <fullName evidence="9">Uncharacterized protein</fullName>
    </submittedName>
</protein>
<dbReference type="AlphaFoldDB" id="A0A6H5GE51"/>
<organism evidence="9 10">
    <name type="scientific">Nesidiocoris tenuis</name>
    <dbReference type="NCBI Taxonomy" id="355587"/>
    <lineage>
        <taxon>Eukaryota</taxon>
        <taxon>Metazoa</taxon>
        <taxon>Ecdysozoa</taxon>
        <taxon>Arthropoda</taxon>
        <taxon>Hexapoda</taxon>
        <taxon>Insecta</taxon>
        <taxon>Pterygota</taxon>
        <taxon>Neoptera</taxon>
        <taxon>Paraneoptera</taxon>
        <taxon>Hemiptera</taxon>
        <taxon>Heteroptera</taxon>
        <taxon>Panheteroptera</taxon>
        <taxon>Cimicomorpha</taxon>
        <taxon>Miridae</taxon>
        <taxon>Dicyphina</taxon>
        <taxon>Nesidiocoris</taxon>
    </lineage>
</organism>
<evidence type="ECO:0000313" key="10">
    <source>
        <dbReference type="Proteomes" id="UP000479000"/>
    </source>
</evidence>
<comment type="function">
    <text evidence="1">Plays a role in mitochondrial morphogenesis.</text>
</comment>
<accession>A0A6H5GE51</accession>
<sequence length="99" mass="10798">MGFVSSTVILPSFGRMTQEWVGLSNRFFNPEDAAVIREVYDNENAHDVFAEELERALDASAPVIVIEPHRLGDETARWIAVGNCLHKTAVITGIGAVAS</sequence>
<name>A0A6H5GE51_9HEMI</name>
<keyword evidence="6" id="KW-1133">Transmembrane helix</keyword>
<evidence type="ECO:0000256" key="3">
    <source>
        <dbReference type="ARBA" id="ARBA00006060"/>
    </source>
</evidence>
<evidence type="ECO:0000313" key="9">
    <source>
        <dbReference type="EMBL" id="CAB0000122.1"/>
    </source>
</evidence>
<keyword evidence="7" id="KW-0496">Mitochondrion</keyword>
<proteinExistence type="inferred from homology"/>
<dbReference type="PANTHER" id="PTHR15099:SF2">
    <property type="entry name" value="TRANSMEMBRANE PROTEIN 11, MITOCHONDRIAL"/>
    <property type="match status" value="1"/>
</dbReference>
<dbReference type="Proteomes" id="UP000479000">
    <property type="component" value="Unassembled WGS sequence"/>
</dbReference>
<dbReference type="GO" id="GO:0007007">
    <property type="term" value="P:inner mitochondrial membrane organization"/>
    <property type="evidence" value="ECO:0007669"/>
    <property type="project" value="TreeGrafter"/>
</dbReference>
<dbReference type="InterPro" id="IPR026120">
    <property type="entry name" value="TMEM11"/>
</dbReference>
<keyword evidence="10" id="KW-1185">Reference proteome</keyword>
<comment type="subcellular location">
    <subcellularLocation>
        <location evidence="2">Mitochondrion inner membrane</location>
        <topology evidence="2">Multi-pass membrane protein</topology>
    </subcellularLocation>
</comment>
<dbReference type="OrthoDB" id="9970856at2759"/>
<keyword evidence="5" id="KW-0999">Mitochondrion inner membrane</keyword>
<comment type="similarity">
    <text evidence="3">Belongs to the TMEM11 family.</text>
</comment>
<evidence type="ECO:0000256" key="5">
    <source>
        <dbReference type="ARBA" id="ARBA00022792"/>
    </source>
</evidence>